<organism evidence="1 2">
    <name type="scientific">Novipirellula caenicola</name>
    <dbReference type="NCBI Taxonomy" id="1536901"/>
    <lineage>
        <taxon>Bacteria</taxon>
        <taxon>Pseudomonadati</taxon>
        <taxon>Planctomycetota</taxon>
        <taxon>Planctomycetia</taxon>
        <taxon>Pirellulales</taxon>
        <taxon>Pirellulaceae</taxon>
        <taxon>Novipirellula</taxon>
    </lineage>
</organism>
<gene>
    <name evidence="1" type="ORF">Rcae01_06478</name>
</gene>
<comment type="caution">
    <text evidence="1">The sequence shown here is derived from an EMBL/GenBank/DDBJ whole genome shotgun (WGS) entry which is preliminary data.</text>
</comment>
<dbReference type="Proteomes" id="UP001416858">
    <property type="component" value="Unassembled WGS sequence"/>
</dbReference>
<keyword evidence="2" id="KW-1185">Reference proteome</keyword>
<name>A0ABP9W1T6_9BACT</name>
<evidence type="ECO:0008006" key="3">
    <source>
        <dbReference type="Google" id="ProtNLM"/>
    </source>
</evidence>
<protein>
    <recommendedName>
        <fullName evidence="3">Secreted protein</fullName>
    </recommendedName>
</protein>
<evidence type="ECO:0000313" key="2">
    <source>
        <dbReference type="Proteomes" id="UP001416858"/>
    </source>
</evidence>
<accession>A0ABP9W1T6</accession>
<evidence type="ECO:0000313" key="1">
    <source>
        <dbReference type="EMBL" id="GAA5510966.1"/>
    </source>
</evidence>
<reference evidence="1 2" key="1">
    <citation type="submission" date="2024-02" db="EMBL/GenBank/DDBJ databases">
        <title>Rhodopirellula caenicola NBRC 110016.</title>
        <authorList>
            <person name="Ichikawa N."/>
            <person name="Katano-Makiyama Y."/>
            <person name="Hidaka K."/>
        </authorList>
    </citation>
    <scope>NUCLEOTIDE SEQUENCE [LARGE SCALE GENOMIC DNA]</scope>
    <source>
        <strain evidence="1 2">NBRC 110016</strain>
    </source>
</reference>
<proteinExistence type="predicted"/>
<dbReference type="EMBL" id="BAABRO010000031">
    <property type="protein sequence ID" value="GAA5510966.1"/>
    <property type="molecule type" value="Genomic_DNA"/>
</dbReference>
<sequence>MASVPALTASVGLVPVDFLSVPPVTVTFPPLMVIAGESSEAPISCVPRSRTTFTFGGASAVRLAASLAVALT</sequence>